<feature type="transmembrane region" description="Helical" evidence="7">
    <location>
        <begin position="173"/>
        <end position="192"/>
    </location>
</feature>
<dbReference type="SUPFAM" id="SSF103473">
    <property type="entry name" value="MFS general substrate transporter"/>
    <property type="match status" value="2"/>
</dbReference>
<comment type="caution">
    <text evidence="9">The sequence shown here is derived from an EMBL/GenBank/DDBJ whole genome shotgun (WGS) entry which is preliminary data.</text>
</comment>
<feature type="transmembrane region" description="Helical" evidence="7">
    <location>
        <begin position="244"/>
        <end position="267"/>
    </location>
</feature>
<feature type="transmembrane region" description="Helical" evidence="7">
    <location>
        <begin position="204"/>
        <end position="224"/>
    </location>
</feature>
<evidence type="ECO:0000256" key="4">
    <source>
        <dbReference type="ARBA" id="ARBA00022989"/>
    </source>
</evidence>
<feature type="transmembrane region" description="Helical" evidence="7">
    <location>
        <begin position="355"/>
        <end position="374"/>
    </location>
</feature>
<accession>A0A318A433</accession>
<feature type="transmembrane region" description="Helical" evidence="7">
    <location>
        <begin position="294"/>
        <end position="317"/>
    </location>
</feature>
<evidence type="ECO:0000256" key="5">
    <source>
        <dbReference type="ARBA" id="ARBA00023136"/>
    </source>
</evidence>
<dbReference type="PANTHER" id="PTHR42718">
    <property type="entry name" value="MAJOR FACILITATOR SUPERFAMILY MULTIDRUG TRANSPORTER MFSC"/>
    <property type="match status" value="1"/>
</dbReference>
<gene>
    <name evidence="9" type="ORF">CTB96_03280</name>
</gene>
<name>A0A318A433_9MICO</name>
<evidence type="ECO:0000256" key="1">
    <source>
        <dbReference type="ARBA" id="ARBA00004651"/>
    </source>
</evidence>
<sequence>MAASNTARKYVTDTAKVSWLPLIVVVLTQIQASFAVNALTVSMQGITSDLDTPATSVGTAITAGTFAMAAFILLGAKIGAKFGSRLVFQIAVVIHGLAMAAVALSVSPIMLFVAQAASGAVIALIAPALVVFIAANFHGAQQAKAIGYLAAAIPAAGVLALLIAGTFASTIGWRFSFALIVVLAVVNLLLSFRLKVVPPQRDISIDWVGALLAAGSIILLSFGFSGLNTWGVVLATDAAPFTILGISPAPLLIILGIIGGQAFFVWLRRQKAAHKPQIFDLDVLKSGSEKATTFAMAAMLFVGTAANFLIPLYIQIVQGRSSFETSISIIPYTLSIFVASTLVANLYSKYPPHNIGRVGFVVVALGLTILGFTIRNEWEQIVVILGLIILGLGQGAIVALVFNTLLSAAPKRLAGDVGAWRGLVHNISGSIGIAVASVFAVGLLSTLISTAAAESPTLPPELIAQVPLDDANFVTNERLEQVLSETDASQAQVDEAVLINADARLRALQISLLGLAGIALLAIIPAGRMPDYRPGDIPAVLSSGREAGDDPDDDKPAAPSLPSSRIPGQ</sequence>
<dbReference type="RefSeq" id="WP_110125473.1">
    <property type="nucleotide sequence ID" value="NZ_QHLY01000005.1"/>
</dbReference>
<feature type="transmembrane region" description="Helical" evidence="7">
    <location>
        <begin position="86"/>
        <end position="106"/>
    </location>
</feature>
<feature type="compositionally biased region" description="Low complexity" evidence="6">
    <location>
        <begin position="557"/>
        <end position="569"/>
    </location>
</feature>
<evidence type="ECO:0000313" key="9">
    <source>
        <dbReference type="EMBL" id="PXA71950.1"/>
    </source>
</evidence>
<dbReference type="EMBL" id="QHLY01000005">
    <property type="protein sequence ID" value="PXA71950.1"/>
    <property type="molecule type" value="Genomic_DNA"/>
</dbReference>
<dbReference type="Pfam" id="PF07690">
    <property type="entry name" value="MFS_1"/>
    <property type="match status" value="1"/>
</dbReference>
<feature type="domain" description="Major facilitator superfamily (MFS) profile" evidence="8">
    <location>
        <begin position="21"/>
        <end position="463"/>
    </location>
</feature>
<dbReference type="GO" id="GO:0005886">
    <property type="term" value="C:plasma membrane"/>
    <property type="evidence" value="ECO:0007669"/>
    <property type="project" value="UniProtKB-SubCell"/>
</dbReference>
<dbReference type="InterPro" id="IPR036259">
    <property type="entry name" value="MFS_trans_sf"/>
</dbReference>
<evidence type="ECO:0000313" key="10">
    <source>
        <dbReference type="Proteomes" id="UP000246722"/>
    </source>
</evidence>
<evidence type="ECO:0000256" key="6">
    <source>
        <dbReference type="SAM" id="MobiDB-lite"/>
    </source>
</evidence>
<dbReference type="Gene3D" id="1.20.1250.20">
    <property type="entry name" value="MFS general substrate transporter like domains"/>
    <property type="match status" value="2"/>
</dbReference>
<keyword evidence="10" id="KW-1185">Reference proteome</keyword>
<evidence type="ECO:0000256" key="7">
    <source>
        <dbReference type="SAM" id="Phobius"/>
    </source>
</evidence>
<keyword evidence="5 7" id="KW-0472">Membrane</keyword>
<dbReference type="Proteomes" id="UP000246722">
    <property type="component" value="Unassembled WGS sequence"/>
</dbReference>
<keyword evidence="4 7" id="KW-1133">Transmembrane helix</keyword>
<evidence type="ECO:0000256" key="3">
    <source>
        <dbReference type="ARBA" id="ARBA00022692"/>
    </source>
</evidence>
<dbReference type="PROSITE" id="PS50850">
    <property type="entry name" value="MFS"/>
    <property type="match status" value="1"/>
</dbReference>
<keyword evidence="2" id="KW-0813">Transport</keyword>
<dbReference type="InterPro" id="IPR011701">
    <property type="entry name" value="MFS"/>
</dbReference>
<dbReference type="PANTHER" id="PTHR42718:SF9">
    <property type="entry name" value="MAJOR FACILITATOR SUPERFAMILY MULTIDRUG TRANSPORTER MFSC"/>
    <property type="match status" value="1"/>
</dbReference>
<keyword evidence="3 7" id="KW-0812">Transmembrane</keyword>
<feature type="transmembrane region" description="Helical" evidence="7">
    <location>
        <begin position="329"/>
        <end position="348"/>
    </location>
</feature>
<evidence type="ECO:0000256" key="2">
    <source>
        <dbReference type="ARBA" id="ARBA00022448"/>
    </source>
</evidence>
<dbReference type="InterPro" id="IPR020846">
    <property type="entry name" value="MFS_dom"/>
</dbReference>
<dbReference type="AlphaFoldDB" id="A0A318A433"/>
<dbReference type="OrthoDB" id="5315310at2"/>
<feature type="transmembrane region" description="Helical" evidence="7">
    <location>
        <begin position="380"/>
        <end position="406"/>
    </location>
</feature>
<proteinExistence type="predicted"/>
<dbReference type="GO" id="GO:0022857">
    <property type="term" value="F:transmembrane transporter activity"/>
    <property type="evidence" value="ECO:0007669"/>
    <property type="project" value="InterPro"/>
</dbReference>
<reference evidence="9 10" key="1">
    <citation type="submission" date="2018-05" db="EMBL/GenBank/DDBJ databases">
        <title>Genetic diversity of glacier-inhabiting Cryobacterium bacteria in China and description of Cryobacterium mengkeensis sp. nov. and Arthrobacter glacialis sp. nov.</title>
        <authorList>
            <person name="Liu Q."/>
            <person name="Xin Y.-H."/>
        </authorList>
    </citation>
    <scope>NUCLEOTIDE SEQUENCE [LARGE SCALE GENOMIC DNA]</scope>
    <source>
        <strain evidence="9 10">SK-1</strain>
    </source>
</reference>
<feature type="transmembrane region" description="Helical" evidence="7">
    <location>
        <begin position="112"/>
        <end position="134"/>
    </location>
</feature>
<organism evidence="9 10">
    <name type="scientific">Cryobacterium arcticum</name>
    <dbReference type="NCBI Taxonomy" id="670052"/>
    <lineage>
        <taxon>Bacteria</taxon>
        <taxon>Bacillati</taxon>
        <taxon>Actinomycetota</taxon>
        <taxon>Actinomycetes</taxon>
        <taxon>Micrococcales</taxon>
        <taxon>Microbacteriaceae</taxon>
        <taxon>Cryobacterium</taxon>
    </lineage>
</organism>
<feature type="region of interest" description="Disordered" evidence="6">
    <location>
        <begin position="535"/>
        <end position="569"/>
    </location>
</feature>
<feature type="transmembrane region" description="Helical" evidence="7">
    <location>
        <begin position="427"/>
        <end position="452"/>
    </location>
</feature>
<feature type="transmembrane region" description="Helical" evidence="7">
    <location>
        <begin position="507"/>
        <end position="524"/>
    </location>
</feature>
<feature type="transmembrane region" description="Helical" evidence="7">
    <location>
        <begin position="54"/>
        <end position="74"/>
    </location>
</feature>
<comment type="subcellular location">
    <subcellularLocation>
        <location evidence="1">Cell membrane</location>
        <topology evidence="1">Multi-pass membrane protein</topology>
    </subcellularLocation>
</comment>
<protein>
    <submittedName>
        <fullName evidence="9">MFS transporter</fullName>
    </submittedName>
</protein>
<feature type="transmembrane region" description="Helical" evidence="7">
    <location>
        <begin position="146"/>
        <end position="167"/>
    </location>
</feature>
<evidence type="ECO:0000259" key="8">
    <source>
        <dbReference type="PROSITE" id="PS50850"/>
    </source>
</evidence>